<comment type="caution">
    <text evidence="1">The sequence shown here is derived from an EMBL/GenBank/DDBJ whole genome shotgun (WGS) entry which is preliminary data.</text>
</comment>
<dbReference type="Proteomes" id="UP001341840">
    <property type="component" value="Unassembled WGS sequence"/>
</dbReference>
<dbReference type="SUPFAM" id="SSF54001">
    <property type="entry name" value="Cysteine proteinases"/>
    <property type="match status" value="1"/>
</dbReference>
<evidence type="ECO:0008006" key="3">
    <source>
        <dbReference type="Google" id="ProtNLM"/>
    </source>
</evidence>
<reference evidence="1 2" key="1">
    <citation type="journal article" date="2023" name="Plants (Basel)">
        <title>Bridging the Gap: Combining Genomics and Transcriptomics Approaches to Understand Stylosanthes scabra, an Orphan Legume from the Brazilian Caatinga.</title>
        <authorList>
            <person name="Ferreira-Neto J.R.C."/>
            <person name="da Silva M.D."/>
            <person name="Binneck E."/>
            <person name="de Melo N.F."/>
            <person name="da Silva R.H."/>
            <person name="de Melo A.L.T.M."/>
            <person name="Pandolfi V."/>
            <person name="Bustamante F.O."/>
            <person name="Brasileiro-Vidal A.C."/>
            <person name="Benko-Iseppon A.M."/>
        </authorList>
    </citation>
    <scope>NUCLEOTIDE SEQUENCE [LARGE SCALE GENOMIC DNA]</scope>
    <source>
        <tissue evidence="1">Leaves</tissue>
    </source>
</reference>
<gene>
    <name evidence="1" type="ORF">PIB30_042737</name>
</gene>
<keyword evidence="2" id="KW-1185">Reference proteome</keyword>
<sequence>MDFQNSKMIYLDSSKNNGEQAANMKKMKWPGYFMEAILDDCRFFRSHDTPKLKCSDFGILMPEVPQQEEGSNNCGVWVAQWQLMSYVWEDYLVEVNMQTLMRLALDLVIGPHNPKSKEVEELAIKV</sequence>
<proteinExistence type="predicted"/>
<dbReference type="EMBL" id="JASCZI010030453">
    <property type="protein sequence ID" value="MED6122743.1"/>
    <property type="molecule type" value="Genomic_DNA"/>
</dbReference>
<dbReference type="Gene3D" id="3.40.395.10">
    <property type="entry name" value="Adenoviral Proteinase, Chain A"/>
    <property type="match status" value="1"/>
</dbReference>
<evidence type="ECO:0000313" key="2">
    <source>
        <dbReference type="Proteomes" id="UP001341840"/>
    </source>
</evidence>
<evidence type="ECO:0000313" key="1">
    <source>
        <dbReference type="EMBL" id="MED6122743.1"/>
    </source>
</evidence>
<accession>A0ABU6RFD6</accession>
<protein>
    <recommendedName>
        <fullName evidence="3">Ubiquitin-like protease family profile domain-containing protein</fullName>
    </recommendedName>
</protein>
<dbReference type="InterPro" id="IPR038765">
    <property type="entry name" value="Papain-like_cys_pep_sf"/>
</dbReference>
<organism evidence="1 2">
    <name type="scientific">Stylosanthes scabra</name>
    <dbReference type="NCBI Taxonomy" id="79078"/>
    <lineage>
        <taxon>Eukaryota</taxon>
        <taxon>Viridiplantae</taxon>
        <taxon>Streptophyta</taxon>
        <taxon>Embryophyta</taxon>
        <taxon>Tracheophyta</taxon>
        <taxon>Spermatophyta</taxon>
        <taxon>Magnoliopsida</taxon>
        <taxon>eudicotyledons</taxon>
        <taxon>Gunneridae</taxon>
        <taxon>Pentapetalae</taxon>
        <taxon>rosids</taxon>
        <taxon>fabids</taxon>
        <taxon>Fabales</taxon>
        <taxon>Fabaceae</taxon>
        <taxon>Papilionoideae</taxon>
        <taxon>50 kb inversion clade</taxon>
        <taxon>dalbergioids sensu lato</taxon>
        <taxon>Dalbergieae</taxon>
        <taxon>Pterocarpus clade</taxon>
        <taxon>Stylosanthes</taxon>
    </lineage>
</organism>
<name>A0ABU6RFD6_9FABA</name>